<organism evidence="1 2">
    <name type="scientific">Daphnia pulex</name>
    <name type="common">Water flea</name>
    <dbReference type="NCBI Taxonomy" id="6669"/>
    <lineage>
        <taxon>Eukaryota</taxon>
        <taxon>Metazoa</taxon>
        <taxon>Ecdysozoa</taxon>
        <taxon>Arthropoda</taxon>
        <taxon>Crustacea</taxon>
        <taxon>Branchiopoda</taxon>
        <taxon>Diplostraca</taxon>
        <taxon>Cladocera</taxon>
        <taxon>Anomopoda</taxon>
        <taxon>Daphniidae</taxon>
        <taxon>Daphnia</taxon>
    </lineage>
</organism>
<dbReference type="EMBL" id="GL732563">
    <property type="protein sequence ID" value="EFX77335.1"/>
    <property type="molecule type" value="Genomic_DNA"/>
</dbReference>
<evidence type="ECO:0000313" key="2">
    <source>
        <dbReference type="Proteomes" id="UP000000305"/>
    </source>
</evidence>
<dbReference type="InParanoid" id="E9GT45"/>
<dbReference type="AlphaFoldDB" id="E9GT45"/>
<name>E9GT45_DAPPU</name>
<sequence>MTLEELEMTFEELDITVEEFEIILSDVSSNTSEDLKSTIEEDDVFCEGPVTGLEIISGELEAFLGRLDTTFQELVNFVAGVVLTFGRTTALGTMENSGTTLRSVNEWSRTS</sequence>
<gene>
    <name evidence="1" type="ORF">DAPPUDRAFT_106268</name>
</gene>
<evidence type="ECO:0000313" key="1">
    <source>
        <dbReference type="EMBL" id="EFX77335.1"/>
    </source>
</evidence>
<dbReference type="HOGENOM" id="CLU_2160906_0_0_1"/>
<reference evidence="1 2" key="1">
    <citation type="journal article" date="2011" name="Science">
        <title>The ecoresponsive genome of Daphnia pulex.</title>
        <authorList>
            <person name="Colbourne J.K."/>
            <person name="Pfrender M.E."/>
            <person name="Gilbert D."/>
            <person name="Thomas W.K."/>
            <person name="Tucker A."/>
            <person name="Oakley T.H."/>
            <person name="Tokishita S."/>
            <person name="Aerts A."/>
            <person name="Arnold G.J."/>
            <person name="Basu M.K."/>
            <person name="Bauer D.J."/>
            <person name="Caceres C.E."/>
            <person name="Carmel L."/>
            <person name="Casola C."/>
            <person name="Choi J.H."/>
            <person name="Detter J.C."/>
            <person name="Dong Q."/>
            <person name="Dusheyko S."/>
            <person name="Eads B.D."/>
            <person name="Frohlich T."/>
            <person name="Geiler-Samerotte K.A."/>
            <person name="Gerlach D."/>
            <person name="Hatcher P."/>
            <person name="Jogdeo S."/>
            <person name="Krijgsveld J."/>
            <person name="Kriventseva E.V."/>
            <person name="Kultz D."/>
            <person name="Laforsch C."/>
            <person name="Lindquist E."/>
            <person name="Lopez J."/>
            <person name="Manak J.R."/>
            <person name="Muller J."/>
            <person name="Pangilinan J."/>
            <person name="Patwardhan R.P."/>
            <person name="Pitluck S."/>
            <person name="Pritham E.J."/>
            <person name="Rechtsteiner A."/>
            <person name="Rho M."/>
            <person name="Rogozin I.B."/>
            <person name="Sakarya O."/>
            <person name="Salamov A."/>
            <person name="Schaack S."/>
            <person name="Shapiro H."/>
            <person name="Shiga Y."/>
            <person name="Skalitzky C."/>
            <person name="Smith Z."/>
            <person name="Souvorov A."/>
            <person name="Sung W."/>
            <person name="Tang Z."/>
            <person name="Tsuchiya D."/>
            <person name="Tu H."/>
            <person name="Vos H."/>
            <person name="Wang M."/>
            <person name="Wolf Y.I."/>
            <person name="Yamagata H."/>
            <person name="Yamada T."/>
            <person name="Ye Y."/>
            <person name="Shaw J.R."/>
            <person name="Andrews J."/>
            <person name="Crease T.J."/>
            <person name="Tang H."/>
            <person name="Lucas S.M."/>
            <person name="Robertson H.M."/>
            <person name="Bork P."/>
            <person name="Koonin E.V."/>
            <person name="Zdobnov E.M."/>
            <person name="Grigoriev I.V."/>
            <person name="Lynch M."/>
            <person name="Boore J.L."/>
        </authorList>
    </citation>
    <scope>NUCLEOTIDE SEQUENCE [LARGE SCALE GENOMIC DNA]</scope>
</reference>
<dbReference type="Proteomes" id="UP000000305">
    <property type="component" value="Unassembled WGS sequence"/>
</dbReference>
<accession>E9GT45</accession>
<protein>
    <submittedName>
        <fullName evidence="1">Uncharacterized protein</fullName>
    </submittedName>
</protein>
<keyword evidence="2" id="KW-1185">Reference proteome</keyword>
<dbReference type="KEGG" id="dpx:DAPPUDRAFT_106268"/>
<proteinExistence type="predicted"/>